<reference evidence="1 2" key="1">
    <citation type="submission" date="2019-07" db="EMBL/GenBank/DDBJ databases">
        <title>Whole genome shotgun sequence of Cellulomonas soli NBRC 109434.</title>
        <authorList>
            <person name="Hosoyama A."/>
            <person name="Uohara A."/>
            <person name="Ohji S."/>
            <person name="Ichikawa N."/>
        </authorList>
    </citation>
    <scope>NUCLEOTIDE SEQUENCE [LARGE SCALE GENOMIC DNA]</scope>
    <source>
        <strain evidence="1 2">NBRC 109434</strain>
    </source>
</reference>
<dbReference type="EMBL" id="BKAL01000002">
    <property type="protein sequence ID" value="GEP67788.1"/>
    <property type="molecule type" value="Genomic_DNA"/>
</dbReference>
<gene>
    <name evidence="1" type="ORF">CSO01_05030</name>
</gene>
<comment type="caution">
    <text evidence="1">The sequence shown here is derived from an EMBL/GenBank/DDBJ whole genome shotgun (WGS) entry which is preliminary data.</text>
</comment>
<protein>
    <submittedName>
        <fullName evidence="1">Uncharacterized protein</fullName>
    </submittedName>
</protein>
<keyword evidence="2" id="KW-1185">Reference proteome</keyword>
<evidence type="ECO:0000313" key="1">
    <source>
        <dbReference type="EMBL" id="GEP67788.1"/>
    </source>
</evidence>
<sequence>MTTGRKLIERALRGALQERGWTPRGAGWFTRAVAPGALGVLAVGVASKHSAPGQATATIYVHLRDEQLEAEVAKLTDTPNEGYRTTTGTTSIGHLMPASRWHEWHIELDSAAAAAEEMARAVQDYAEPYLRTLASDPRMLLEAVESSPSYSAASGLARAVLLLRRQGSDAEATEFLLRRMSGLAARTDPAAAIERRVAGTLGGALTK</sequence>
<name>A0A512P9A8_9CELL</name>
<proteinExistence type="predicted"/>
<accession>A0A512P9A8</accession>
<dbReference type="RefSeq" id="WP_146951568.1">
    <property type="nucleotide sequence ID" value="NZ_BAABBJ010000015.1"/>
</dbReference>
<dbReference type="AlphaFoldDB" id="A0A512P9A8"/>
<dbReference type="OrthoDB" id="9849965at2"/>
<dbReference type="Proteomes" id="UP000321798">
    <property type="component" value="Unassembled WGS sequence"/>
</dbReference>
<evidence type="ECO:0000313" key="2">
    <source>
        <dbReference type="Proteomes" id="UP000321798"/>
    </source>
</evidence>
<organism evidence="1 2">
    <name type="scientific">Cellulomonas soli</name>
    <dbReference type="NCBI Taxonomy" id="931535"/>
    <lineage>
        <taxon>Bacteria</taxon>
        <taxon>Bacillati</taxon>
        <taxon>Actinomycetota</taxon>
        <taxon>Actinomycetes</taxon>
        <taxon>Micrococcales</taxon>
        <taxon>Cellulomonadaceae</taxon>
        <taxon>Cellulomonas</taxon>
    </lineage>
</organism>